<gene>
    <name evidence="2" type="ORF">L9F63_014027</name>
</gene>
<evidence type="ECO:0000313" key="2">
    <source>
        <dbReference type="EMBL" id="KAJ9594693.1"/>
    </source>
</evidence>
<sequence length="56" mass="6195">VMTMFLVSAARLPVPNLQSLRSCASSMLSPLACITILMFSFHVNFGLPLFFFLLSL</sequence>
<keyword evidence="1" id="KW-0812">Transmembrane</keyword>
<feature type="non-terminal residue" evidence="2">
    <location>
        <position position="56"/>
    </location>
</feature>
<protein>
    <submittedName>
        <fullName evidence="2">Uncharacterized protein</fullName>
    </submittedName>
</protein>
<keyword evidence="1" id="KW-0472">Membrane</keyword>
<accession>A0AAD8A943</accession>
<keyword evidence="1" id="KW-1133">Transmembrane helix</keyword>
<comment type="caution">
    <text evidence="2">The sequence shown here is derived from an EMBL/GenBank/DDBJ whole genome shotgun (WGS) entry which is preliminary data.</text>
</comment>
<name>A0AAD8A943_DIPPU</name>
<organism evidence="2 3">
    <name type="scientific">Diploptera punctata</name>
    <name type="common">Pacific beetle cockroach</name>
    <dbReference type="NCBI Taxonomy" id="6984"/>
    <lineage>
        <taxon>Eukaryota</taxon>
        <taxon>Metazoa</taxon>
        <taxon>Ecdysozoa</taxon>
        <taxon>Arthropoda</taxon>
        <taxon>Hexapoda</taxon>
        <taxon>Insecta</taxon>
        <taxon>Pterygota</taxon>
        <taxon>Neoptera</taxon>
        <taxon>Polyneoptera</taxon>
        <taxon>Dictyoptera</taxon>
        <taxon>Blattodea</taxon>
        <taxon>Blaberoidea</taxon>
        <taxon>Blaberidae</taxon>
        <taxon>Diplopterinae</taxon>
        <taxon>Diploptera</taxon>
    </lineage>
</organism>
<proteinExistence type="predicted"/>
<feature type="transmembrane region" description="Helical" evidence="1">
    <location>
        <begin position="27"/>
        <end position="54"/>
    </location>
</feature>
<evidence type="ECO:0000313" key="3">
    <source>
        <dbReference type="Proteomes" id="UP001233999"/>
    </source>
</evidence>
<reference evidence="2" key="1">
    <citation type="journal article" date="2023" name="IScience">
        <title>Live-bearing cockroach genome reveals convergent evolutionary mechanisms linked to viviparity in insects and beyond.</title>
        <authorList>
            <person name="Fouks B."/>
            <person name="Harrison M.C."/>
            <person name="Mikhailova A.A."/>
            <person name="Marchal E."/>
            <person name="English S."/>
            <person name="Carruthers M."/>
            <person name="Jennings E.C."/>
            <person name="Chiamaka E.L."/>
            <person name="Frigard R.A."/>
            <person name="Pippel M."/>
            <person name="Attardo G.M."/>
            <person name="Benoit J.B."/>
            <person name="Bornberg-Bauer E."/>
            <person name="Tobe S.S."/>
        </authorList>
    </citation>
    <scope>NUCLEOTIDE SEQUENCE</scope>
    <source>
        <strain evidence="2">Stay&amp;Tobe</strain>
    </source>
</reference>
<evidence type="ECO:0000256" key="1">
    <source>
        <dbReference type="SAM" id="Phobius"/>
    </source>
</evidence>
<reference evidence="2" key="2">
    <citation type="submission" date="2023-05" db="EMBL/GenBank/DDBJ databases">
        <authorList>
            <person name="Fouks B."/>
        </authorList>
    </citation>
    <scope>NUCLEOTIDE SEQUENCE</scope>
    <source>
        <strain evidence="2">Stay&amp;Tobe</strain>
        <tissue evidence="2">Testes</tissue>
    </source>
</reference>
<dbReference type="Proteomes" id="UP001233999">
    <property type="component" value="Unassembled WGS sequence"/>
</dbReference>
<feature type="non-terminal residue" evidence="2">
    <location>
        <position position="1"/>
    </location>
</feature>
<keyword evidence="3" id="KW-1185">Reference proteome</keyword>
<dbReference type="AlphaFoldDB" id="A0AAD8A943"/>
<dbReference type="EMBL" id="JASPKZ010002725">
    <property type="protein sequence ID" value="KAJ9594693.1"/>
    <property type="molecule type" value="Genomic_DNA"/>
</dbReference>